<proteinExistence type="predicted"/>
<evidence type="ECO:0000313" key="3">
    <source>
        <dbReference type="Proteomes" id="UP000643165"/>
    </source>
</evidence>
<protein>
    <submittedName>
        <fullName evidence="2">Uncharacterized protein</fullName>
    </submittedName>
</protein>
<dbReference type="EMBL" id="BOPB01000009">
    <property type="protein sequence ID" value="GIJ21301.1"/>
    <property type="molecule type" value="Genomic_DNA"/>
</dbReference>
<feature type="region of interest" description="Disordered" evidence="1">
    <location>
        <begin position="95"/>
        <end position="115"/>
    </location>
</feature>
<keyword evidence="3" id="KW-1185">Reference proteome</keyword>
<gene>
    <name evidence="2" type="ORF">Vlu01_19250</name>
</gene>
<accession>A0ABQ4ITQ4</accession>
<organism evidence="2 3">
    <name type="scientific">Micromonospora lutea</name>
    <dbReference type="NCBI Taxonomy" id="419825"/>
    <lineage>
        <taxon>Bacteria</taxon>
        <taxon>Bacillati</taxon>
        <taxon>Actinomycetota</taxon>
        <taxon>Actinomycetes</taxon>
        <taxon>Micromonosporales</taxon>
        <taxon>Micromonosporaceae</taxon>
        <taxon>Micromonospora</taxon>
    </lineage>
</organism>
<evidence type="ECO:0000256" key="1">
    <source>
        <dbReference type="SAM" id="MobiDB-lite"/>
    </source>
</evidence>
<sequence>MQGSRADLMLVQRRGTYLMLMQWCWSDRVTGRCPIGTGGDRGLVLAGEVGPVPVGTPGRVTILAGLADVVPVSRSGRGTDPMRGADLRLVTLRCGGDRSGPSGRGGDRPVLFRSG</sequence>
<evidence type="ECO:0000313" key="2">
    <source>
        <dbReference type="EMBL" id="GIJ21301.1"/>
    </source>
</evidence>
<name>A0ABQ4ITQ4_9ACTN</name>
<dbReference type="Proteomes" id="UP000643165">
    <property type="component" value="Unassembled WGS sequence"/>
</dbReference>
<comment type="caution">
    <text evidence="2">The sequence shown here is derived from an EMBL/GenBank/DDBJ whole genome shotgun (WGS) entry which is preliminary data.</text>
</comment>
<reference evidence="2 3" key="1">
    <citation type="submission" date="2021-01" db="EMBL/GenBank/DDBJ databases">
        <title>Whole genome shotgun sequence of Verrucosispora lutea NBRC 106530.</title>
        <authorList>
            <person name="Komaki H."/>
            <person name="Tamura T."/>
        </authorList>
    </citation>
    <scope>NUCLEOTIDE SEQUENCE [LARGE SCALE GENOMIC DNA]</scope>
    <source>
        <strain evidence="2 3">NBRC 106530</strain>
    </source>
</reference>